<protein>
    <submittedName>
        <fullName evidence="1">PAAR domain-containing protein</fullName>
    </submittedName>
</protein>
<proteinExistence type="predicted"/>
<evidence type="ECO:0000313" key="2">
    <source>
        <dbReference type="Proteomes" id="UP000514754"/>
    </source>
</evidence>
<accession>A0A7L7EBM4</accession>
<sequence>MMKSLITLGDKTSHGGIVISASADFLHEGQPVACDGDQVICPIEGHGTTNIIASGQGFSVNGKQAAHDGDKTTCGATLIASHFIVRHN</sequence>
<dbReference type="InterPro" id="IPR008727">
    <property type="entry name" value="PAAR_motif"/>
</dbReference>
<dbReference type="CDD" id="cd14744">
    <property type="entry name" value="PAAR_CT_2"/>
    <property type="match status" value="1"/>
</dbReference>
<evidence type="ECO:0000313" key="1">
    <source>
        <dbReference type="EMBL" id="QMO40873.1"/>
    </source>
</evidence>
<dbReference type="EMBL" id="CP057906">
    <property type="protein sequence ID" value="QMO40873.1"/>
    <property type="molecule type" value="Genomic_DNA"/>
</dbReference>
<name>A0A7L7EBM4_ECOLX</name>
<dbReference type="Pfam" id="PF05488">
    <property type="entry name" value="PAAR_motif"/>
    <property type="match status" value="1"/>
</dbReference>
<organism evidence="1 2">
    <name type="scientific">Escherichia coli</name>
    <dbReference type="NCBI Taxonomy" id="562"/>
    <lineage>
        <taxon>Bacteria</taxon>
        <taxon>Pseudomonadati</taxon>
        <taxon>Pseudomonadota</taxon>
        <taxon>Gammaproteobacteria</taxon>
        <taxon>Enterobacterales</taxon>
        <taxon>Enterobacteriaceae</taxon>
        <taxon>Escherichia</taxon>
    </lineage>
</organism>
<dbReference type="Proteomes" id="UP000514754">
    <property type="component" value="Chromosome"/>
</dbReference>
<reference evidence="1 2" key="1">
    <citation type="submission" date="2020-06" db="EMBL/GenBank/DDBJ databases">
        <title>REHAB project genomes.</title>
        <authorList>
            <person name="Shaw L.P."/>
        </authorList>
    </citation>
    <scope>NUCLEOTIDE SEQUENCE [LARGE SCALE GENOMIC DNA]</scope>
    <source>
        <strain evidence="1 2">RHB10-C12</strain>
    </source>
</reference>
<gene>
    <name evidence="1" type="ORF">HVW43_11390</name>
</gene>
<dbReference type="AlphaFoldDB" id="A0A7L7EBM4"/>
<dbReference type="Gene3D" id="2.60.200.60">
    <property type="match status" value="1"/>
</dbReference>